<dbReference type="EMBL" id="CAXDID020000004">
    <property type="protein sequence ID" value="CAL5973793.1"/>
    <property type="molecule type" value="Genomic_DNA"/>
</dbReference>
<evidence type="ECO:0000313" key="2">
    <source>
        <dbReference type="EMBL" id="CAI9933362.1"/>
    </source>
</evidence>
<organism evidence="2">
    <name type="scientific">Hexamita inflata</name>
    <dbReference type="NCBI Taxonomy" id="28002"/>
    <lineage>
        <taxon>Eukaryota</taxon>
        <taxon>Metamonada</taxon>
        <taxon>Diplomonadida</taxon>
        <taxon>Hexamitidae</taxon>
        <taxon>Hexamitinae</taxon>
        <taxon>Hexamita</taxon>
    </lineage>
</organism>
<protein>
    <submittedName>
        <fullName evidence="3">Hypothetical_protein</fullName>
    </submittedName>
</protein>
<evidence type="ECO:0000313" key="4">
    <source>
        <dbReference type="Proteomes" id="UP001642409"/>
    </source>
</evidence>
<evidence type="ECO:0000313" key="3">
    <source>
        <dbReference type="EMBL" id="CAL5973793.1"/>
    </source>
</evidence>
<gene>
    <name evidence="2" type="ORF">HINF_LOCUS21007</name>
    <name evidence="3" type="ORF">HINF_LOCUS2553</name>
</gene>
<keyword evidence="1" id="KW-0472">Membrane</keyword>
<proteinExistence type="predicted"/>
<keyword evidence="1" id="KW-1133">Transmembrane helix</keyword>
<reference evidence="2" key="1">
    <citation type="submission" date="2023-06" db="EMBL/GenBank/DDBJ databases">
        <authorList>
            <person name="Kurt Z."/>
        </authorList>
    </citation>
    <scope>NUCLEOTIDE SEQUENCE</scope>
</reference>
<evidence type="ECO:0000256" key="1">
    <source>
        <dbReference type="SAM" id="Phobius"/>
    </source>
</evidence>
<comment type="caution">
    <text evidence="2">The sequence shown here is derived from an EMBL/GenBank/DDBJ whole genome shotgun (WGS) entry which is preliminary data.</text>
</comment>
<accession>A0AA86PCH8</accession>
<dbReference type="EMBL" id="CATOUU010000531">
    <property type="protein sequence ID" value="CAI9933362.1"/>
    <property type="molecule type" value="Genomic_DNA"/>
</dbReference>
<feature type="transmembrane region" description="Helical" evidence="1">
    <location>
        <begin position="66"/>
        <end position="87"/>
    </location>
</feature>
<name>A0AA86PCH8_9EUKA</name>
<reference evidence="3 4" key="2">
    <citation type="submission" date="2024-07" db="EMBL/GenBank/DDBJ databases">
        <authorList>
            <person name="Akdeniz Z."/>
        </authorList>
    </citation>
    <scope>NUCLEOTIDE SEQUENCE [LARGE SCALE GENOMIC DNA]</scope>
</reference>
<dbReference type="Proteomes" id="UP001642409">
    <property type="component" value="Unassembled WGS sequence"/>
</dbReference>
<dbReference type="AlphaFoldDB" id="A0AA86PCH8"/>
<keyword evidence="4" id="KW-1185">Reference proteome</keyword>
<keyword evidence="1" id="KW-0812">Transmembrane</keyword>
<sequence length="194" mass="22903">MSQNYLAENIYFAQDCLILVARLKPASLFSEILFLETSRQILSRFPDYIKCKGVCKTRECVQFRSLCSLTLLNIVYIIVYIIIYIIVYKRSKSIYSLIPEARTNRHSLLFLTFRQVTFEPDSCSITFYQFFYENTCADSFLQPLNATFTMQDSINVKSGIILQQLYYTSLDQITKYIKAVTQMRKQNHLDWKHR</sequence>